<feature type="region of interest" description="Disordered" evidence="1">
    <location>
        <begin position="1"/>
        <end position="41"/>
    </location>
</feature>
<sequence length="385" mass="44591">MDPGQYTIEERDTEYEEDDPVEFRQEEANRPSDSDGSSSSAQLYCRLREPKIFLDDQLRNFESKLKRDKQPDKIRPGASFKVPRLQTRKSSKVKRVKPKNFKFPLRKLLNVPFLRENPFVGRLTRIDGASSVKEAAALTTWSTIEAALLILNYFESKKEELRTLRTYTCQEVVSSHFSGNKSDKNSPSEENNDRVAQKPTIPMEYSMFYNYQYNNPLFVWPYEKDFNLFVGLRAIDEYIQEAPEDGRMAEGARAIIPLESTSCLNSHPQSSSNVIILFIFIRAGNPTEFVPMYNDHLFTERLVRVITNRKIRYFSKFHLTDSLLRKEHTTEHQAMIKKRLMKNYRKAFETSVALSSKNTVSIPVYTALCGFCISFGGQCAIHKHQ</sequence>
<dbReference type="Proteomes" id="UP000479000">
    <property type="component" value="Unassembled WGS sequence"/>
</dbReference>
<gene>
    <name evidence="2" type="ORF">NTEN_LOCUS18800</name>
</gene>
<dbReference type="EMBL" id="CADCXU010027747">
    <property type="protein sequence ID" value="CAB0014367.1"/>
    <property type="molecule type" value="Genomic_DNA"/>
</dbReference>
<proteinExistence type="predicted"/>
<organism evidence="2 3">
    <name type="scientific">Nesidiocoris tenuis</name>
    <dbReference type="NCBI Taxonomy" id="355587"/>
    <lineage>
        <taxon>Eukaryota</taxon>
        <taxon>Metazoa</taxon>
        <taxon>Ecdysozoa</taxon>
        <taxon>Arthropoda</taxon>
        <taxon>Hexapoda</taxon>
        <taxon>Insecta</taxon>
        <taxon>Pterygota</taxon>
        <taxon>Neoptera</taxon>
        <taxon>Paraneoptera</taxon>
        <taxon>Hemiptera</taxon>
        <taxon>Heteroptera</taxon>
        <taxon>Panheteroptera</taxon>
        <taxon>Cimicomorpha</taxon>
        <taxon>Miridae</taxon>
        <taxon>Dicyphina</taxon>
        <taxon>Nesidiocoris</taxon>
    </lineage>
</organism>
<feature type="region of interest" description="Disordered" evidence="1">
    <location>
        <begin position="176"/>
        <end position="195"/>
    </location>
</feature>
<dbReference type="AlphaFoldDB" id="A0A6H5HC84"/>
<protein>
    <submittedName>
        <fullName evidence="2">Uncharacterized protein</fullName>
    </submittedName>
</protein>
<feature type="compositionally biased region" description="Basic and acidic residues" evidence="1">
    <location>
        <begin position="21"/>
        <end position="33"/>
    </location>
</feature>
<evidence type="ECO:0000313" key="2">
    <source>
        <dbReference type="EMBL" id="CAB0014367.1"/>
    </source>
</evidence>
<dbReference type="OrthoDB" id="10492778at2759"/>
<feature type="compositionally biased region" description="Basic and acidic residues" evidence="1">
    <location>
        <begin position="181"/>
        <end position="195"/>
    </location>
</feature>
<reference evidence="2 3" key="1">
    <citation type="submission" date="2020-02" db="EMBL/GenBank/DDBJ databases">
        <authorList>
            <person name="Ferguson B K."/>
        </authorList>
    </citation>
    <scope>NUCLEOTIDE SEQUENCE [LARGE SCALE GENOMIC DNA]</scope>
</reference>
<feature type="compositionally biased region" description="Acidic residues" evidence="1">
    <location>
        <begin position="11"/>
        <end position="20"/>
    </location>
</feature>
<evidence type="ECO:0000256" key="1">
    <source>
        <dbReference type="SAM" id="MobiDB-lite"/>
    </source>
</evidence>
<keyword evidence="3" id="KW-1185">Reference proteome</keyword>
<evidence type="ECO:0000313" key="3">
    <source>
        <dbReference type="Proteomes" id="UP000479000"/>
    </source>
</evidence>
<name>A0A6H5HC84_9HEMI</name>
<accession>A0A6H5HC84</accession>